<keyword evidence="3" id="KW-1185">Reference proteome</keyword>
<reference evidence="2 3" key="1">
    <citation type="submission" date="2024-11" db="EMBL/GenBank/DDBJ databases">
        <title>A near-complete genome assembly of Cinchona calisaya.</title>
        <authorList>
            <person name="Lian D.C."/>
            <person name="Zhao X.W."/>
            <person name="Wei L."/>
        </authorList>
    </citation>
    <scope>NUCLEOTIDE SEQUENCE [LARGE SCALE GENOMIC DNA]</scope>
    <source>
        <tissue evidence="2">Nenye</tissue>
    </source>
</reference>
<feature type="region of interest" description="Disordered" evidence="1">
    <location>
        <begin position="24"/>
        <end position="48"/>
    </location>
</feature>
<comment type="caution">
    <text evidence="2">The sequence shown here is derived from an EMBL/GenBank/DDBJ whole genome shotgun (WGS) entry which is preliminary data.</text>
</comment>
<accession>A0ABD2YN01</accession>
<protein>
    <submittedName>
        <fullName evidence="2">Uncharacterized protein</fullName>
    </submittedName>
</protein>
<evidence type="ECO:0000313" key="2">
    <source>
        <dbReference type="EMBL" id="KAL3507310.1"/>
    </source>
</evidence>
<proteinExistence type="predicted"/>
<dbReference type="EMBL" id="JBJUIK010000013">
    <property type="protein sequence ID" value="KAL3507310.1"/>
    <property type="molecule type" value="Genomic_DNA"/>
</dbReference>
<organism evidence="2 3">
    <name type="scientific">Cinchona calisaya</name>
    <dbReference type="NCBI Taxonomy" id="153742"/>
    <lineage>
        <taxon>Eukaryota</taxon>
        <taxon>Viridiplantae</taxon>
        <taxon>Streptophyta</taxon>
        <taxon>Embryophyta</taxon>
        <taxon>Tracheophyta</taxon>
        <taxon>Spermatophyta</taxon>
        <taxon>Magnoliopsida</taxon>
        <taxon>eudicotyledons</taxon>
        <taxon>Gunneridae</taxon>
        <taxon>Pentapetalae</taxon>
        <taxon>asterids</taxon>
        <taxon>lamiids</taxon>
        <taxon>Gentianales</taxon>
        <taxon>Rubiaceae</taxon>
        <taxon>Cinchonoideae</taxon>
        <taxon>Cinchoneae</taxon>
        <taxon>Cinchona</taxon>
    </lineage>
</organism>
<evidence type="ECO:0000313" key="3">
    <source>
        <dbReference type="Proteomes" id="UP001630127"/>
    </source>
</evidence>
<dbReference type="Proteomes" id="UP001630127">
    <property type="component" value="Unassembled WGS sequence"/>
</dbReference>
<dbReference type="AlphaFoldDB" id="A0ABD2YN01"/>
<gene>
    <name evidence="2" type="ORF">ACH5RR_032692</name>
</gene>
<evidence type="ECO:0000256" key="1">
    <source>
        <dbReference type="SAM" id="MobiDB-lite"/>
    </source>
</evidence>
<name>A0ABD2YN01_9GENT</name>
<sequence>MSYKTNGAKTDFNFACGEAPADGKMHPNNVSANPSSPEIEEISKTPPTRTKRRKCQIRCPVEEIGLSPFLFNEDNLANCRSLLIRYSFEAKMALVYDVEPKNTLNDILASDDACLFGAFDVVDFGWKGQMKMAKNFAKLLSWYHENLIAFGSIDAKDIFEPFLGFIESGSRLSTEEQLMRIGYYAPEVFEGISSE</sequence>